<sequence length="216" mass="23485">MRLFVAAYPPAEALEDLAGLVSGLAIGQPRAAGESLRLVPPERWHLTLAFLGEVADERLPDVHTALAAAASRWPDQRPAPSVALCGGGRFGKGRFTTVWTGVRGDTAALGDVVTDIRQQLRRARLPFDAKAYRPHVTLARPADRLSEEELAADLDRLGRHQGPQWTVEAIELVRSTLGPQITYERLASWPLVAPTRPTPPGRGRPFRAGGRSRRAA</sequence>
<comment type="caution">
    <text evidence="4">The sequence shown here is derived from an EMBL/GenBank/DDBJ whole genome shotgun (WGS) entry which is preliminary data.</text>
</comment>
<dbReference type="AlphaFoldDB" id="A0A8J3YI43"/>
<proteinExistence type="inferred from homology"/>
<feature type="region of interest" description="Disordered" evidence="3">
    <location>
        <begin position="192"/>
        <end position="216"/>
    </location>
</feature>
<dbReference type="NCBIfam" id="TIGR02258">
    <property type="entry name" value="2_5_ligase"/>
    <property type="match status" value="1"/>
</dbReference>
<evidence type="ECO:0000313" key="4">
    <source>
        <dbReference type="EMBL" id="GIJ44435.1"/>
    </source>
</evidence>
<dbReference type="Proteomes" id="UP000619260">
    <property type="component" value="Unassembled WGS sequence"/>
</dbReference>
<dbReference type="EC" id="3.1.4.58" evidence="2"/>
<dbReference type="SUPFAM" id="SSF55144">
    <property type="entry name" value="LigT-like"/>
    <property type="match status" value="1"/>
</dbReference>
<name>A0A8J3YI43_9ACTN</name>
<reference evidence="4" key="1">
    <citation type="submission" date="2021-01" db="EMBL/GenBank/DDBJ databases">
        <title>Whole genome shotgun sequence of Virgisporangium aliadipatigenens NBRC 105644.</title>
        <authorList>
            <person name="Komaki H."/>
            <person name="Tamura T."/>
        </authorList>
    </citation>
    <scope>NUCLEOTIDE SEQUENCE</scope>
    <source>
        <strain evidence="4">NBRC 105644</strain>
    </source>
</reference>
<feature type="short sequence motif" description="HXTX 1" evidence="2">
    <location>
        <begin position="45"/>
        <end position="48"/>
    </location>
</feature>
<evidence type="ECO:0000313" key="5">
    <source>
        <dbReference type="Proteomes" id="UP000619260"/>
    </source>
</evidence>
<evidence type="ECO:0000256" key="2">
    <source>
        <dbReference type="HAMAP-Rule" id="MF_01940"/>
    </source>
</evidence>
<keyword evidence="5" id="KW-1185">Reference proteome</keyword>
<dbReference type="Pfam" id="PF13563">
    <property type="entry name" value="2_5_RNA_ligase2"/>
    <property type="match status" value="1"/>
</dbReference>
<gene>
    <name evidence="4" type="ORF">Val02_13210</name>
</gene>
<dbReference type="EMBL" id="BOPF01000004">
    <property type="protein sequence ID" value="GIJ44435.1"/>
    <property type="molecule type" value="Genomic_DNA"/>
</dbReference>
<feature type="active site" description="Proton donor" evidence="2">
    <location>
        <position position="45"/>
    </location>
</feature>
<keyword evidence="1 2" id="KW-0378">Hydrolase</keyword>
<comment type="similarity">
    <text evidence="2">Belongs to the 2H phosphoesterase superfamily. ThpR family.</text>
</comment>
<dbReference type="PANTHER" id="PTHR35561:SF1">
    <property type="entry name" value="RNA 2',3'-CYCLIC PHOSPHODIESTERASE"/>
    <property type="match status" value="1"/>
</dbReference>
<protein>
    <recommendedName>
        <fullName evidence="2">RNA 2',3'-cyclic phosphodiesterase</fullName>
        <shortName evidence="2">RNA 2',3'-CPDase</shortName>
        <ecNumber evidence="2">3.1.4.58</ecNumber>
    </recommendedName>
</protein>
<dbReference type="PANTHER" id="PTHR35561">
    <property type="entry name" value="RNA 2',3'-CYCLIC PHOSPHODIESTERASE"/>
    <property type="match status" value="1"/>
</dbReference>
<feature type="active site" description="Proton acceptor" evidence="2">
    <location>
        <position position="135"/>
    </location>
</feature>
<dbReference type="InterPro" id="IPR004175">
    <property type="entry name" value="RNA_CPDase"/>
</dbReference>
<evidence type="ECO:0000256" key="3">
    <source>
        <dbReference type="SAM" id="MobiDB-lite"/>
    </source>
</evidence>
<comment type="function">
    <text evidence="2">Hydrolyzes RNA 2',3'-cyclic phosphodiester to an RNA 2'-phosphomonoester.</text>
</comment>
<accession>A0A8J3YI43</accession>
<evidence type="ECO:0000256" key="1">
    <source>
        <dbReference type="ARBA" id="ARBA00022801"/>
    </source>
</evidence>
<dbReference type="GO" id="GO:0008664">
    <property type="term" value="F:RNA 2',3'-cyclic 3'-phosphodiesterase activity"/>
    <property type="evidence" value="ECO:0007669"/>
    <property type="project" value="UniProtKB-EC"/>
</dbReference>
<dbReference type="HAMAP" id="MF_01940">
    <property type="entry name" value="RNA_CPDase"/>
    <property type="match status" value="1"/>
</dbReference>
<dbReference type="RefSeq" id="WP_203898017.1">
    <property type="nucleotide sequence ID" value="NZ_BOPF01000004.1"/>
</dbReference>
<dbReference type="Gene3D" id="3.90.1140.10">
    <property type="entry name" value="Cyclic phosphodiesterase"/>
    <property type="match status" value="1"/>
</dbReference>
<feature type="short sequence motif" description="HXTX 2" evidence="2">
    <location>
        <begin position="135"/>
        <end position="138"/>
    </location>
</feature>
<comment type="catalytic activity">
    <reaction evidence="2">
        <text>a 3'-end 2',3'-cyclophospho-ribonucleotide-RNA + H2O = a 3'-end 2'-phospho-ribonucleotide-RNA + H(+)</text>
        <dbReference type="Rhea" id="RHEA:11828"/>
        <dbReference type="Rhea" id="RHEA-COMP:10464"/>
        <dbReference type="Rhea" id="RHEA-COMP:17353"/>
        <dbReference type="ChEBI" id="CHEBI:15377"/>
        <dbReference type="ChEBI" id="CHEBI:15378"/>
        <dbReference type="ChEBI" id="CHEBI:83064"/>
        <dbReference type="ChEBI" id="CHEBI:173113"/>
        <dbReference type="EC" id="3.1.4.58"/>
    </reaction>
</comment>
<dbReference type="InterPro" id="IPR009097">
    <property type="entry name" value="Cyclic_Pdiesterase"/>
</dbReference>
<dbReference type="GO" id="GO:0004113">
    <property type="term" value="F:2',3'-cyclic-nucleotide 3'-phosphodiesterase activity"/>
    <property type="evidence" value="ECO:0007669"/>
    <property type="project" value="InterPro"/>
</dbReference>
<organism evidence="4 5">
    <name type="scientific">Virgisporangium aliadipatigenens</name>
    <dbReference type="NCBI Taxonomy" id="741659"/>
    <lineage>
        <taxon>Bacteria</taxon>
        <taxon>Bacillati</taxon>
        <taxon>Actinomycetota</taxon>
        <taxon>Actinomycetes</taxon>
        <taxon>Micromonosporales</taxon>
        <taxon>Micromonosporaceae</taxon>
        <taxon>Virgisporangium</taxon>
    </lineage>
</organism>